<protein>
    <submittedName>
        <fullName evidence="2">Uncharacterized protein</fullName>
    </submittedName>
</protein>
<keyword evidence="1" id="KW-1133">Transmembrane helix</keyword>
<keyword evidence="1" id="KW-0472">Membrane</keyword>
<dbReference type="AlphaFoldDB" id="A0A8H7U3E2"/>
<sequence length="578" mass="65289">MAYLRPPSSERSRSSQPTAILANECDIAVYTTTGCEHEEALSLRYRSHSPSPKIALQPMPTLMCPLGNVVVPIEQVPGAARDAVSSRAATPQHNVAAPLHNTPADGAIVEEGFPDIILQPISPQKVLERRYQDRYRIPSEETREDMEMIPEMETSFEHDPIDNDDWRPMEHPEGQLYYQRMDLNIHVYTDVLLQDKTNLSEIEKLATVLSRRLQERKSKLPENLEVVLDVQQTEEGTDYYYYLVDGSKRAIFWLEEVDASLLTLQLRQAYNPSYLILVPYFAFDSKTSETSTSPFNYADLAVLSNSARNLTAGGGAPAIWVVDWERFLHFHGLREARLDRSASVFESTPRVHSWLFRIMTPMLFYLPTRYAEQLNVIWVDQTVNHVPWRNFIDRLARDWQASITPASILVTTNVGLLAVNTIDTNGPRNVAEIASYISTFLSLGNIILCAILMRQHQISGIDTAAGASAYLYKRESLLLGLDIVAIVYSLPEALFLYGSSVWTRLLTGIIFALVVTLVVLVVMLELWPPITDEDVDERGCLGSIRHNLVSRAIRGTSLTQEQEIPNLFVRVAIFTHEN</sequence>
<evidence type="ECO:0000256" key="1">
    <source>
        <dbReference type="SAM" id="Phobius"/>
    </source>
</evidence>
<evidence type="ECO:0000313" key="3">
    <source>
        <dbReference type="Proteomes" id="UP000639403"/>
    </source>
</evidence>
<dbReference type="Proteomes" id="UP000639403">
    <property type="component" value="Unassembled WGS sequence"/>
</dbReference>
<gene>
    <name evidence="2" type="ORF">IEO21_03992</name>
</gene>
<accession>A0A8H7U3E2</accession>
<feature type="transmembrane region" description="Helical" evidence="1">
    <location>
        <begin position="505"/>
        <end position="524"/>
    </location>
</feature>
<comment type="caution">
    <text evidence="2">The sequence shown here is derived from an EMBL/GenBank/DDBJ whole genome shotgun (WGS) entry which is preliminary data.</text>
</comment>
<reference evidence="2" key="2">
    <citation type="journal article" name="Front. Microbiol.">
        <title>Degradative Capacity of Two Strains of Rhodonia placenta: From Phenotype to Genotype.</title>
        <authorList>
            <person name="Kolle M."/>
            <person name="Horta M.A.C."/>
            <person name="Nowrousian M."/>
            <person name="Ohm R.A."/>
            <person name="Benz J.P."/>
            <person name="Pilgard A."/>
        </authorList>
    </citation>
    <scope>NUCLEOTIDE SEQUENCE</scope>
    <source>
        <strain evidence="2">FPRL280</strain>
    </source>
</reference>
<organism evidence="2 3">
    <name type="scientific">Rhodonia placenta</name>
    <dbReference type="NCBI Taxonomy" id="104341"/>
    <lineage>
        <taxon>Eukaryota</taxon>
        <taxon>Fungi</taxon>
        <taxon>Dikarya</taxon>
        <taxon>Basidiomycota</taxon>
        <taxon>Agaricomycotina</taxon>
        <taxon>Agaricomycetes</taxon>
        <taxon>Polyporales</taxon>
        <taxon>Adustoporiaceae</taxon>
        <taxon>Rhodonia</taxon>
    </lineage>
</organism>
<evidence type="ECO:0000313" key="2">
    <source>
        <dbReference type="EMBL" id="KAF9816591.1"/>
    </source>
</evidence>
<keyword evidence="1" id="KW-0812">Transmembrane</keyword>
<reference evidence="2" key="1">
    <citation type="submission" date="2020-11" db="EMBL/GenBank/DDBJ databases">
        <authorList>
            <person name="Koelle M."/>
            <person name="Horta M.A.C."/>
            <person name="Nowrousian M."/>
            <person name="Ohm R.A."/>
            <person name="Benz P."/>
            <person name="Pilgard A."/>
        </authorList>
    </citation>
    <scope>NUCLEOTIDE SEQUENCE</scope>
    <source>
        <strain evidence="2">FPRL280</strain>
    </source>
</reference>
<feature type="transmembrane region" description="Helical" evidence="1">
    <location>
        <begin position="433"/>
        <end position="453"/>
    </location>
</feature>
<feature type="transmembrane region" description="Helical" evidence="1">
    <location>
        <begin position="477"/>
        <end position="499"/>
    </location>
</feature>
<dbReference type="EMBL" id="JADOXO010000055">
    <property type="protein sequence ID" value="KAF9816591.1"/>
    <property type="molecule type" value="Genomic_DNA"/>
</dbReference>
<proteinExistence type="predicted"/>
<name>A0A8H7U3E2_9APHY</name>